<sequence length="69" mass="7707">MGSTGWWRTGRRILAFVAFFPSFASTMGTSSEDHVHPLLQHRGPHQRPGDPRRRRRKGVGGGARGHSRS</sequence>
<dbReference type="AlphaFoldDB" id="A0A0A9BDZ8"/>
<feature type="compositionally biased region" description="Gly residues" evidence="1">
    <location>
        <begin position="59"/>
        <end position="69"/>
    </location>
</feature>
<reference evidence="3" key="1">
    <citation type="submission" date="2014-09" db="EMBL/GenBank/DDBJ databases">
        <authorList>
            <person name="Magalhaes I.L.F."/>
            <person name="Oliveira U."/>
            <person name="Santos F.R."/>
            <person name="Vidigal T.H.D.A."/>
            <person name="Brescovit A.D."/>
            <person name="Santos A.J."/>
        </authorList>
    </citation>
    <scope>NUCLEOTIDE SEQUENCE</scope>
    <source>
        <tissue evidence="3">Shoot tissue taken approximately 20 cm above the soil surface</tissue>
    </source>
</reference>
<evidence type="ECO:0000256" key="2">
    <source>
        <dbReference type="SAM" id="SignalP"/>
    </source>
</evidence>
<reference evidence="3" key="2">
    <citation type="journal article" date="2015" name="Data Brief">
        <title>Shoot transcriptome of the giant reed, Arundo donax.</title>
        <authorList>
            <person name="Barrero R.A."/>
            <person name="Guerrero F.D."/>
            <person name="Moolhuijzen P."/>
            <person name="Goolsby J.A."/>
            <person name="Tidwell J."/>
            <person name="Bellgard S.E."/>
            <person name="Bellgard M.I."/>
        </authorList>
    </citation>
    <scope>NUCLEOTIDE SEQUENCE</scope>
    <source>
        <tissue evidence="3">Shoot tissue taken approximately 20 cm above the soil surface</tissue>
    </source>
</reference>
<name>A0A0A9BDZ8_ARUDO</name>
<feature type="signal peptide" evidence="2">
    <location>
        <begin position="1"/>
        <end position="28"/>
    </location>
</feature>
<protein>
    <recommendedName>
        <fullName evidence="4">Secreted protein</fullName>
    </recommendedName>
</protein>
<feature type="region of interest" description="Disordered" evidence="1">
    <location>
        <begin position="28"/>
        <end position="69"/>
    </location>
</feature>
<evidence type="ECO:0008006" key="4">
    <source>
        <dbReference type="Google" id="ProtNLM"/>
    </source>
</evidence>
<keyword evidence="2" id="KW-0732">Signal</keyword>
<proteinExistence type="predicted"/>
<feature type="chain" id="PRO_5002042870" description="Secreted protein" evidence="2">
    <location>
        <begin position="29"/>
        <end position="69"/>
    </location>
</feature>
<accession>A0A0A9BDZ8</accession>
<evidence type="ECO:0000313" key="3">
    <source>
        <dbReference type="EMBL" id="JAD57522.1"/>
    </source>
</evidence>
<dbReference type="EMBL" id="GBRH01240373">
    <property type="protein sequence ID" value="JAD57522.1"/>
    <property type="molecule type" value="Transcribed_RNA"/>
</dbReference>
<organism evidence="3">
    <name type="scientific">Arundo donax</name>
    <name type="common">Giant reed</name>
    <name type="synonym">Donax arundinaceus</name>
    <dbReference type="NCBI Taxonomy" id="35708"/>
    <lineage>
        <taxon>Eukaryota</taxon>
        <taxon>Viridiplantae</taxon>
        <taxon>Streptophyta</taxon>
        <taxon>Embryophyta</taxon>
        <taxon>Tracheophyta</taxon>
        <taxon>Spermatophyta</taxon>
        <taxon>Magnoliopsida</taxon>
        <taxon>Liliopsida</taxon>
        <taxon>Poales</taxon>
        <taxon>Poaceae</taxon>
        <taxon>PACMAD clade</taxon>
        <taxon>Arundinoideae</taxon>
        <taxon>Arundineae</taxon>
        <taxon>Arundo</taxon>
    </lineage>
</organism>
<evidence type="ECO:0000256" key="1">
    <source>
        <dbReference type="SAM" id="MobiDB-lite"/>
    </source>
</evidence>